<evidence type="ECO:0000313" key="12">
    <source>
        <dbReference type="Proteomes" id="UP000621492"/>
    </source>
</evidence>
<evidence type="ECO:0000256" key="2">
    <source>
        <dbReference type="ARBA" id="ARBA00004667"/>
    </source>
</evidence>
<dbReference type="HAMAP" id="MF_00125">
    <property type="entry name" value="HisZ"/>
    <property type="match status" value="1"/>
</dbReference>
<sequence>MLQDVFHTSNTLSLDDYQKKEYLLAKMKDRFATYGYRQIQTPAFEPYDLYQTSTGMIHPEKMVKVIDPAGKVFVLRPDVTIPITRRAAAGNQLDWDDERLFYISTVFRNASFDQGEQMQAGIENFGLKTDELDAEVIALAIHTLQDLGFEQFKLEIGHAGFFKELLKQIELSKQEIEQLQAIIQAKNVSEIEAFLENLPIQPESKKSLLQIPLLYGDPEKVIKHAESVALNNQMQEKVTDLHSLLEGLKLYDAEQFISFDLGLINHMNYYSDIIFQGFVENYGKPVLMGGRYDQLAEQFERALPAIGFAFDIAAVLQVMSQQSLFPVMDPAVDIQILYTESKRREALSCGQALRSQGVRVRIDPIGGEANNQTAANVIYYKESQNLIANEKTSRAFFSQAELLDLFKEGF</sequence>
<reference evidence="11" key="2">
    <citation type="submission" date="2020-09" db="EMBL/GenBank/DDBJ databases">
        <authorList>
            <person name="Sun Q."/>
            <person name="Zhou Y."/>
        </authorList>
    </citation>
    <scope>NUCLEOTIDE SEQUENCE</scope>
    <source>
        <strain evidence="11">CGMCC 1.15454</strain>
    </source>
</reference>
<dbReference type="GO" id="GO:0006427">
    <property type="term" value="P:histidyl-tRNA aminoacylation"/>
    <property type="evidence" value="ECO:0007669"/>
    <property type="project" value="TreeGrafter"/>
</dbReference>
<evidence type="ECO:0000256" key="3">
    <source>
        <dbReference type="ARBA" id="ARBA00005539"/>
    </source>
</evidence>
<evidence type="ECO:0000256" key="1">
    <source>
        <dbReference type="ARBA" id="ARBA00004496"/>
    </source>
</evidence>
<gene>
    <name evidence="8 11" type="primary">hisZ</name>
    <name evidence="11" type="ORF">GCM10011409_22600</name>
</gene>
<keyword evidence="8" id="KW-0368">Histidine biosynthesis</keyword>
<dbReference type="PIRSF" id="PIRSF001549">
    <property type="entry name" value="His-tRNA_synth"/>
    <property type="match status" value="1"/>
</dbReference>
<organism evidence="11 12">
    <name type="scientific">Lentibacillus populi</name>
    <dbReference type="NCBI Taxonomy" id="1827502"/>
    <lineage>
        <taxon>Bacteria</taxon>
        <taxon>Bacillati</taxon>
        <taxon>Bacillota</taxon>
        <taxon>Bacilli</taxon>
        <taxon>Bacillales</taxon>
        <taxon>Bacillaceae</taxon>
        <taxon>Lentibacillus</taxon>
    </lineage>
</organism>
<evidence type="ECO:0000259" key="10">
    <source>
        <dbReference type="Pfam" id="PF13393"/>
    </source>
</evidence>
<comment type="pathway">
    <text evidence="2 8">Amino-acid biosynthesis; L-histidine biosynthesis; L-histidine from 5-phospho-alpha-D-ribose 1-diphosphate: step 1/9.</text>
</comment>
<dbReference type="InterPro" id="IPR041715">
    <property type="entry name" value="HisRS-like_core"/>
</dbReference>
<feature type="binding site" evidence="9">
    <location>
        <position position="108"/>
    </location>
    <ligand>
        <name>L-histidine</name>
        <dbReference type="ChEBI" id="CHEBI:57595"/>
    </ligand>
</feature>
<evidence type="ECO:0000256" key="4">
    <source>
        <dbReference type="ARBA" id="ARBA00011496"/>
    </source>
</evidence>
<feature type="domain" description="Class II Histidinyl-tRNA synthetase (HisRS)-like catalytic core" evidence="10">
    <location>
        <begin position="15"/>
        <end position="315"/>
    </location>
</feature>
<comment type="similarity">
    <text evidence="3 8">Belongs to the class-II aminoacyl-tRNA synthetase family. HisZ subfamily.</text>
</comment>
<comment type="caution">
    <text evidence="11">The sequence shown here is derived from an EMBL/GenBank/DDBJ whole genome shotgun (WGS) entry which is preliminary data.</text>
</comment>
<evidence type="ECO:0000256" key="6">
    <source>
        <dbReference type="ARBA" id="ARBA00022490"/>
    </source>
</evidence>
<evidence type="ECO:0000256" key="5">
    <source>
        <dbReference type="ARBA" id="ARBA00020397"/>
    </source>
</evidence>
<evidence type="ECO:0000313" key="11">
    <source>
        <dbReference type="EMBL" id="GGB44502.1"/>
    </source>
</evidence>
<evidence type="ECO:0000256" key="8">
    <source>
        <dbReference type="HAMAP-Rule" id="MF_00125"/>
    </source>
</evidence>
<dbReference type="GO" id="GO:0016757">
    <property type="term" value="F:glycosyltransferase activity"/>
    <property type="evidence" value="ECO:0007669"/>
    <property type="project" value="UniProtKB-KW"/>
</dbReference>
<dbReference type="PANTHER" id="PTHR43707">
    <property type="entry name" value="HISTIDYL-TRNA SYNTHETASE"/>
    <property type="match status" value="1"/>
</dbReference>
<keyword evidence="8" id="KW-0028">Amino-acid biosynthesis</keyword>
<dbReference type="AlphaFoldDB" id="A0A9W5TY15"/>
<comment type="subunit">
    <text evidence="4 8">Heteromultimer composed of HisG and HisZ subunits.</text>
</comment>
<accession>A0A9W5TY15</accession>
<dbReference type="CDD" id="cd00773">
    <property type="entry name" value="HisRS-like_core"/>
    <property type="match status" value="1"/>
</dbReference>
<comment type="subcellular location">
    <subcellularLocation>
        <location evidence="1 8">Cytoplasm</location>
    </subcellularLocation>
</comment>
<keyword evidence="6 8" id="KW-0963">Cytoplasm</keyword>
<dbReference type="GO" id="GO:0140096">
    <property type="term" value="F:catalytic activity, acting on a protein"/>
    <property type="evidence" value="ECO:0007669"/>
    <property type="project" value="UniProtKB-ARBA"/>
</dbReference>
<feature type="binding site" evidence="9">
    <location>
        <position position="123"/>
    </location>
    <ligand>
        <name>L-histidine</name>
        <dbReference type="ChEBI" id="CHEBI:57595"/>
    </ligand>
</feature>
<dbReference type="SUPFAM" id="SSF55681">
    <property type="entry name" value="Class II aaRS and biotin synthetases"/>
    <property type="match status" value="1"/>
</dbReference>
<dbReference type="Proteomes" id="UP000621492">
    <property type="component" value="Unassembled WGS sequence"/>
</dbReference>
<name>A0A9W5TY15_9BACI</name>
<keyword evidence="12" id="KW-1185">Reference proteome</keyword>
<proteinExistence type="inferred from homology"/>
<comment type="miscellaneous">
    <text evidence="8">This function is generally fulfilled by the C-terminal part of HisG, which is missing in some bacteria such as this one.</text>
</comment>
<keyword evidence="11" id="KW-0328">Glycosyltransferase</keyword>
<dbReference type="InterPro" id="IPR004517">
    <property type="entry name" value="HisZ"/>
</dbReference>
<dbReference type="InterPro" id="IPR045864">
    <property type="entry name" value="aa-tRNA-synth_II/BPL/LPL"/>
</dbReference>
<feature type="binding site" evidence="9">
    <location>
        <position position="119"/>
    </location>
    <ligand>
        <name>L-histidine</name>
        <dbReference type="ChEBI" id="CHEBI:57595"/>
    </ligand>
</feature>
<evidence type="ECO:0000256" key="7">
    <source>
        <dbReference type="ARBA" id="ARBA00025246"/>
    </source>
</evidence>
<dbReference type="NCBIfam" id="TIGR00443">
    <property type="entry name" value="hisZ_biosyn_reg"/>
    <property type="match status" value="1"/>
</dbReference>
<dbReference type="InterPro" id="IPR004516">
    <property type="entry name" value="HisRS/HisZ"/>
</dbReference>
<dbReference type="Gene3D" id="3.30.930.10">
    <property type="entry name" value="Bira Bifunctional Protein, Domain 2"/>
    <property type="match status" value="1"/>
</dbReference>
<comment type="function">
    <text evidence="7 8">Required for the first step of histidine biosynthesis. May allow the feedback regulation of ATP phosphoribosyltransferase activity by histidine.</text>
</comment>
<feature type="binding site" evidence="9">
    <location>
        <begin position="78"/>
        <end position="80"/>
    </location>
    <ligand>
        <name>L-histidine</name>
        <dbReference type="ChEBI" id="CHEBI:57595"/>
    </ligand>
</feature>
<dbReference type="GO" id="GO:0000105">
    <property type="term" value="P:L-histidine biosynthetic process"/>
    <property type="evidence" value="ECO:0007669"/>
    <property type="project" value="UniProtKB-UniRule"/>
</dbReference>
<evidence type="ECO:0000256" key="9">
    <source>
        <dbReference type="PIRSR" id="PIRSR001549-1"/>
    </source>
</evidence>
<dbReference type="PANTHER" id="PTHR43707:SF1">
    <property type="entry name" value="HISTIDINE--TRNA LIGASE, MITOCHONDRIAL-RELATED"/>
    <property type="match status" value="1"/>
</dbReference>
<dbReference type="Pfam" id="PF13393">
    <property type="entry name" value="tRNA-synt_His"/>
    <property type="match status" value="1"/>
</dbReference>
<protein>
    <recommendedName>
        <fullName evidence="5 8">ATP phosphoribosyltransferase regulatory subunit</fullName>
    </recommendedName>
</protein>
<dbReference type="EMBL" id="BMJD01000016">
    <property type="protein sequence ID" value="GGB44502.1"/>
    <property type="molecule type" value="Genomic_DNA"/>
</dbReference>
<dbReference type="GO" id="GO:0005737">
    <property type="term" value="C:cytoplasm"/>
    <property type="evidence" value="ECO:0007669"/>
    <property type="project" value="UniProtKB-SubCell"/>
</dbReference>
<dbReference type="RefSeq" id="WP_188725189.1">
    <property type="nucleotide sequence ID" value="NZ_BMJD01000016.1"/>
</dbReference>
<reference evidence="11" key="1">
    <citation type="journal article" date="2014" name="Int. J. Syst. Evol. Microbiol.">
        <title>Complete genome sequence of Corynebacterium casei LMG S-19264T (=DSM 44701T), isolated from a smear-ripened cheese.</title>
        <authorList>
            <consortium name="US DOE Joint Genome Institute (JGI-PGF)"/>
            <person name="Walter F."/>
            <person name="Albersmeier A."/>
            <person name="Kalinowski J."/>
            <person name="Ruckert C."/>
        </authorList>
    </citation>
    <scope>NUCLEOTIDE SEQUENCE</scope>
    <source>
        <strain evidence="11">CGMCC 1.15454</strain>
    </source>
</reference>
<dbReference type="GO" id="GO:0004821">
    <property type="term" value="F:histidine-tRNA ligase activity"/>
    <property type="evidence" value="ECO:0007669"/>
    <property type="project" value="TreeGrafter"/>
</dbReference>
<feature type="binding site" evidence="9">
    <location>
        <begin position="269"/>
        <end position="270"/>
    </location>
    <ligand>
        <name>L-histidine</name>
        <dbReference type="ChEBI" id="CHEBI:57595"/>
    </ligand>
</feature>
<keyword evidence="11" id="KW-0808">Transferase</keyword>